<evidence type="ECO:0000256" key="2">
    <source>
        <dbReference type="ARBA" id="ARBA00006375"/>
    </source>
</evidence>
<dbReference type="SUPFAM" id="SSF103506">
    <property type="entry name" value="Mitochondrial carrier"/>
    <property type="match status" value="1"/>
</dbReference>
<evidence type="ECO:0000313" key="11">
    <source>
        <dbReference type="Proteomes" id="UP000243876"/>
    </source>
</evidence>
<dbReference type="Proteomes" id="UP000243876">
    <property type="component" value="Unassembled WGS sequence"/>
</dbReference>
<evidence type="ECO:0000256" key="3">
    <source>
        <dbReference type="ARBA" id="ARBA00022448"/>
    </source>
</evidence>
<comment type="subcellular location">
    <subcellularLocation>
        <location evidence="1">Mitochondrion membrane</location>
        <topology evidence="1">Multi-pass membrane protein</topology>
    </subcellularLocation>
</comment>
<keyword evidence="11" id="KW-1185">Reference proteome</keyword>
<feature type="repeat" description="Solcar" evidence="8">
    <location>
        <begin position="19"/>
        <end position="103"/>
    </location>
</feature>
<dbReference type="PANTHER" id="PTHR45758">
    <property type="entry name" value="MITOFERRIN-1-RELATED"/>
    <property type="match status" value="1"/>
</dbReference>
<dbReference type="FunFam" id="1.50.40.10:FF:000172">
    <property type="entry name" value="MC family mitochondrial carrier protein"/>
    <property type="match status" value="1"/>
</dbReference>
<dbReference type="GO" id="GO:0048250">
    <property type="term" value="P:iron import into the mitochondrion"/>
    <property type="evidence" value="ECO:0007669"/>
    <property type="project" value="TreeGrafter"/>
</dbReference>
<proteinExistence type="inferred from homology"/>
<dbReference type="EMBL" id="CENE01000001">
    <property type="protein sequence ID" value="CEQ38725.1"/>
    <property type="molecule type" value="Genomic_DNA"/>
</dbReference>
<sequence length="304" mass="32819">MDPGIATVEEIDYEGLNHDSLAINMLAGISEHAVMFPVDSIKTRMQVLTTSPTAVYANMSEAFHRISSTEGTKRLWRGVASVILGAGPAHAVYFGTYELAKDMAGGNEGGYSFVATGALATVTSDALMNPFDVVKQRMQVHGSTFHSVPETFKAVYRHEGLGAFYISYPTTLTMTVPFTAVQFSTYEFIKDKLNPSGVYSPLTHVTAGGIAGAVAAAVTTPLDVCKTLLQTRGSSDDAAIRQARGMGDAFRIIWQRQGLKGFARGMTPRILTNVPSNALCWLSYEGFRFFLKGGHNASLKREGL</sequence>
<dbReference type="PROSITE" id="PS50920">
    <property type="entry name" value="SOLCAR"/>
    <property type="match status" value="3"/>
</dbReference>
<gene>
    <name evidence="10" type="primary">SPOSA6832_00176</name>
</gene>
<keyword evidence="4 8" id="KW-0812">Transmembrane</keyword>
<dbReference type="InterPro" id="IPR023395">
    <property type="entry name" value="MCP_dom_sf"/>
</dbReference>
<reference evidence="11" key="1">
    <citation type="submission" date="2015-02" db="EMBL/GenBank/DDBJ databases">
        <authorList>
            <person name="Gon?alves P."/>
        </authorList>
    </citation>
    <scope>NUCLEOTIDE SEQUENCE [LARGE SCALE GENOMIC DNA]</scope>
</reference>
<dbReference type="PANTHER" id="PTHR45758:SF4">
    <property type="entry name" value="MITOFERRIN-1"/>
    <property type="match status" value="1"/>
</dbReference>
<organism evidence="10 11">
    <name type="scientific">Sporidiobolus salmonicolor</name>
    <name type="common">Yeast-like fungus</name>
    <name type="synonym">Sporobolomyces salmonicolor</name>
    <dbReference type="NCBI Taxonomy" id="5005"/>
    <lineage>
        <taxon>Eukaryota</taxon>
        <taxon>Fungi</taxon>
        <taxon>Dikarya</taxon>
        <taxon>Basidiomycota</taxon>
        <taxon>Pucciniomycotina</taxon>
        <taxon>Microbotryomycetes</taxon>
        <taxon>Sporidiobolales</taxon>
        <taxon>Sporidiobolaceae</taxon>
        <taxon>Sporobolomyces</taxon>
    </lineage>
</organism>
<evidence type="ECO:0000256" key="4">
    <source>
        <dbReference type="ARBA" id="ARBA00022692"/>
    </source>
</evidence>
<keyword evidence="3 9" id="KW-0813">Transport</keyword>
<evidence type="ECO:0000313" key="10">
    <source>
        <dbReference type="EMBL" id="CEQ38725.1"/>
    </source>
</evidence>
<keyword evidence="7 8" id="KW-0472">Membrane</keyword>
<comment type="similarity">
    <text evidence="2 9">Belongs to the mitochondrial carrier (TC 2.A.29) family.</text>
</comment>
<dbReference type="OrthoDB" id="43906at2759"/>
<keyword evidence="5" id="KW-1133">Transmembrane helix</keyword>
<dbReference type="InterPro" id="IPR018108">
    <property type="entry name" value="MCP_transmembrane"/>
</dbReference>
<feature type="repeat" description="Solcar" evidence="8">
    <location>
        <begin position="108"/>
        <end position="192"/>
    </location>
</feature>
<dbReference type="Gene3D" id="1.50.40.10">
    <property type="entry name" value="Mitochondrial carrier domain"/>
    <property type="match status" value="2"/>
</dbReference>
<evidence type="ECO:0000256" key="6">
    <source>
        <dbReference type="ARBA" id="ARBA00023128"/>
    </source>
</evidence>
<keyword evidence="6" id="KW-0496">Mitochondrion</keyword>
<feature type="repeat" description="Solcar" evidence="8">
    <location>
        <begin position="199"/>
        <end position="290"/>
    </location>
</feature>
<dbReference type="GO" id="GO:0015093">
    <property type="term" value="F:ferrous iron transmembrane transporter activity"/>
    <property type="evidence" value="ECO:0007669"/>
    <property type="project" value="TreeGrafter"/>
</dbReference>
<evidence type="ECO:0000256" key="8">
    <source>
        <dbReference type="PROSITE-ProRule" id="PRU00282"/>
    </source>
</evidence>
<evidence type="ECO:0000256" key="1">
    <source>
        <dbReference type="ARBA" id="ARBA00004225"/>
    </source>
</evidence>
<accession>A0A0D6EGN8</accession>
<evidence type="ECO:0000256" key="9">
    <source>
        <dbReference type="RuleBase" id="RU000488"/>
    </source>
</evidence>
<evidence type="ECO:0000256" key="7">
    <source>
        <dbReference type="ARBA" id="ARBA00023136"/>
    </source>
</evidence>
<evidence type="ECO:0000256" key="5">
    <source>
        <dbReference type="ARBA" id="ARBA00022989"/>
    </source>
</evidence>
<protein>
    <submittedName>
        <fullName evidence="10">SPOSA6832_00176-mRNA-1:cds</fullName>
    </submittedName>
</protein>
<name>A0A0D6EGN8_SPOSA</name>
<dbReference type="AlphaFoldDB" id="A0A0D6EGN8"/>
<dbReference type="GO" id="GO:0031966">
    <property type="term" value="C:mitochondrial membrane"/>
    <property type="evidence" value="ECO:0007669"/>
    <property type="project" value="UniProtKB-SubCell"/>
</dbReference>
<dbReference type="Pfam" id="PF00153">
    <property type="entry name" value="Mito_carr"/>
    <property type="match status" value="3"/>
</dbReference>